<keyword evidence="6" id="KW-0368">Histidine biosynthesis</keyword>
<evidence type="ECO:0000256" key="4">
    <source>
        <dbReference type="ARBA" id="ARBA00022679"/>
    </source>
</evidence>
<evidence type="ECO:0000313" key="10">
    <source>
        <dbReference type="EMBL" id="GGE77994.1"/>
    </source>
</evidence>
<dbReference type="AlphaFoldDB" id="A0A917AWJ7"/>
<dbReference type="Gene3D" id="3.90.1150.10">
    <property type="entry name" value="Aspartate Aminotransferase, domain 1"/>
    <property type="match status" value="1"/>
</dbReference>
<keyword evidence="3 6" id="KW-0032">Aminotransferase</keyword>
<dbReference type="PANTHER" id="PTHR43643:SF3">
    <property type="entry name" value="HISTIDINOL-PHOSPHATE AMINOTRANSFERASE"/>
    <property type="match status" value="1"/>
</dbReference>
<dbReference type="GO" id="GO:0000105">
    <property type="term" value="P:L-histidine biosynthetic process"/>
    <property type="evidence" value="ECO:0007669"/>
    <property type="project" value="UniProtKB-UniRule"/>
</dbReference>
<comment type="cofactor">
    <cofactor evidence="1 6">
        <name>pyridoxal 5'-phosphate</name>
        <dbReference type="ChEBI" id="CHEBI:597326"/>
    </cofactor>
</comment>
<comment type="pathway">
    <text evidence="6">Amino-acid biosynthesis; L-histidine biosynthesis; L-histidine from 5-phospho-alpha-D-ribose 1-diphosphate: step 7/9.</text>
</comment>
<dbReference type="RefSeq" id="WP_188686694.1">
    <property type="nucleotide sequence ID" value="NZ_BMIS01000017.1"/>
</dbReference>
<dbReference type="EC" id="2.6.1.9" evidence="6"/>
<dbReference type="HAMAP" id="MF_01023">
    <property type="entry name" value="HisC_aminotrans_2"/>
    <property type="match status" value="1"/>
</dbReference>
<dbReference type="InterPro" id="IPR004839">
    <property type="entry name" value="Aminotransferase_I/II_large"/>
</dbReference>
<dbReference type="InterPro" id="IPR015422">
    <property type="entry name" value="PyrdxlP-dep_Trfase_small"/>
</dbReference>
<evidence type="ECO:0000256" key="8">
    <source>
        <dbReference type="SAM" id="MobiDB-lite"/>
    </source>
</evidence>
<dbReference type="CDD" id="cd00609">
    <property type="entry name" value="AAT_like"/>
    <property type="match status" value="1"/>
</dbReference>
<evidence type="ECO:0000256" key="6">
    <source>
        <dbReference type="HAMAP-Rule" id="MF_01023"/>
    </source>
</evidence>
<dbReference type="Gene3D" id="3.40.640.10">
    <property type="entry name" value="Type I PLP-dependent aspartate aminotransferase-like (Major domain)"/>
    <property type="match status" value="1"/>
</dbReference>
<dbReference type="NCBIfam" id="NF002878">
    <property type="entry name" value="PRK03321.1"/>
    <property type="match status" value="1"/>
</dbReference>
<evidence type="ECO:0000256" key="1">
    <source>
        <dbReference type="ARBA" id="ARBA00001933"/>
    </source>
</evidence>
<keyword evidence="7" id="KW-0175">Coiled coil</keyword>
<dbReference type="EMBL" id="BMIS01000017">
    <property type="protein sequence ID" value="GGE77994.1"/>
    <property type="molecule type" value="Genomic_DNA"/>
</dbReference>
<dbReference type="SUPFAM" id="SSF53383">
    <property type="entry name" value="PLP-dependent transferases"/>
    <property type="match status" value="1"/>
</dbReference>
<reference evidence="10" key="2">
    <citation type="submission" date="2020-09" db="EMBL/GenBank/DDBJ databases">
        <authorList>
            <person name="Sun Q."/>
            <person name="Zhou Y."/>
        </authorList>
    </citation>
    <scope>NUCLEOTIDE SEQUENCE</scope>
    <source>
        <strain evidence="10">CGMCC 1.15388</strain>
    </source>
</reference>
<feature type="region of interest" description="Disordered" evidence="8">
    <location>
        <begin position="1"/>
        <end position="31"/>
    </location>
</feature>
<dbReference type="GO" id="GO:0004400">
    <property type="term" value="F:histidinol-phosphate transaminase activity"/>
    <property type="evidence" value="ECO:0007669"/>
    <property type="project" value="UniProtKB-UniRule"/>
</dbReference>
<accession>A0A917AWJ7</accession>
<sequence length="367" mass="39658">MPVTPRETLKTLPAYAAGKPPTPAEGLTPYKLSSNENPLGPVPAVAEAIAAVDTLHRYPNPTAESLRAAIAETYGVDAEDVVAGTGSLGALTQIINTFAGTRSDGGQDEVIYAWRSFEAYPIVVRTAGAKDIMIPVTQDGRHDLEAMLAAITENTRVILLCTPNNPTGPALTHTEVAEFLDRVPEDIVVVIDEAYHEFVRIEDPVDSLALCRSHPNVAVLRTFSKAHGLATLRVGYSIARQEITQHLRVVTVPFTVSTLGETAAVASLQHLDQVEDRVEELVEERQRVRAALLRTGWQIPEAQGNFLWLPLGEKSLDFAHEAGVQALAVRAFDGDGVRVTIGEPEANDRLIALCTTYTRAACAELTE</sequence>
<proteinExistence type="inferred from homology"/>
<evidence type="ECO:0000256" key="5">
    <source>
        <dbReference type="ARBA" id="ARBA00022898"/>
    </source>
</evidence>
<feature type="modified residue" description="N6-(pyridoxal phosphate)lysine" evidence="6">
    <location>
        <position position="225"/>
    </location>
</feature>
<protein>
    <recommendedName>
        <fullName evidence="6">Histidinol-phosphate aminotransferase</fullName>
        <ecNumber evidence="6">2.6.1.9</ecNumber>
    </recommendedName>
    <alternativeName>
        <fullName evidence="6">Imidazole acetol-phosphate transaminase</fullName>
    </alternativeName>
</protein>
<dbReference type="Proteomes" id="UP000633136">
    <property type="component" value="Unassembled WGS sequence"/>
</dbReference>
<evidence type="ECO:0000259" key="9">
    <source>
        <dbReference type="Pfam" id="PF00155"/>
    </source>
</evidence>
<keyword evidence="5 6" id="KW-0663">Pyridoxal phosphate</keyword>
<comment type="similarity">
    <text evidence="6">Belongs to the class-II pyridoxal-phosphate-dependent aminotransferase family. Histidinol-phosphate aminotransferase subfamily.</text>
</comment>
<keyword evidence="6" id="KW-0028">Amino-acid biosynthesis</keyword>
<comment type="subunit">
    <text evidence="2 6">Homodimer.</text>
</comment>
<keyword evidence="4 6" id="KW-0808">Transferase</keyword>
<dbReference type="InterPro" id="IPR015424">
    <property type="entry name" value="PyrdxlP-dep_Trfase"/>
</dbReference>
<dbReference type="Pfam" id="PF00155">
    <property type="entry name" value="Aminotran_1_2"/>
    <property type="match status" value="1"/>
</dbReference>
<comment type="catalytic activity">
    <reaction evidence="6">
        <text>L-histidinol phosphate + 2-oxoglutarate = 3-(imidazol-4-yl)-2-oxopropyl phosphate + L-glutamate</text>
        <dbReference type="Rhea" id="RHEA:23744"/>
        <dbReference type="ChEBI" id="CHEBI:16810"/>
        <dbReference type="ChEBI" id="CHEBI:29985"/>
        <dbReference type="ChEBI" id="CHEBI:57766"/>
        <dbReference type="ChEBI" id="CHEBI:57980"/>
        <dbReference type="EC" id="2.6.1.9"/>
    </reaction>
</comment>
<dbReference type="InterPro" id="IPR015421">
    <property type="entry name" value="PyrdxlP-dep_Trfase_major"/>
</dbReference>
<gene>
    <name evidence="10" type="primary">pat</name>
    <name evidence="6" type="synonym">hisC</name>
    <name evidence="10" type="ORF">GCM10011401_26590</name>
</gene>
<feature type="domain" description="Aminotransferase class I/classII large" evidence="9">
    <location>
        <begin position="31"/>
        <end position="351"/>
    </location>
</feature>
<feature type="coiled-coil region" evidence="7">
    <location>
        <begin position="264"/>
        <end position="291"/>
    </location>
</feature>
<evidence type="ECO:0000256" key="2">
    <source>
        <dbReference type="ARBA" id="ARBA00011738"/>
    </source>
</evidence>
<evidence type="ECO:0000256" key="3">
    <source>
        <dbReference type="ARBA" id="ARBA00022576"/>
    </source>
</evidence>
<dbReference type="InterPro" id="IPR024892">
    <property type="entry name" value="ArAT"/>
</dbReference>
<comment type="caution">
    <text evidence="10">The sequence shown here is derived from an EMBL/GenBank/DDBJ whole genome shotgun (WGS) entry which is preliminary data.</text>
</comment>
<evidence type="ECO:0000313" key="11">
    <source>
        <dbReference type="Proteomes" id="UP000633136"/>
    </source>
</evidence>
<name>A0A917AWJ7_9MICC</name>
<keyword evidence="11" id="KW-1185">Reference proteome</keyword>
<dbReference type="InterPro" id="IPR005861">
    <property type="entry name" value="HisP_aminotrans"/>
</dbReference>
<dbReference type="GO" id="GO:0030170">
    <property type="term" value="F:pyridoxal phosphate binding"/>
    <property type="evidence" value="ECO:0007669"/>
    <property type="project" value="InterPro"/>
</dbReference>
<reference evidence="10" key="1">
    <citation type="journal article" date="2014" name="Int. J. Syst. Evol. Microbiol.">
        <title>Complete genome sequence of Corynebacterium casei LMG S-19264T (=DSM 44701T), isolated from a smear-ripened cheese.</title>
        <authorList>
            <consortium name="US DOE Joint Genome Institute (JGI-PGF)"/>
            <person name="Walter F."/>
            <person name="Albersmeier A."/>
            <person name="Kalinowski J."/>
            <person name="Ruckert C."/>
        </authorList>
    </citation>
    <scope>NUCLEOTIDE SEQUENCE</scope>
    <source>
        <strain evidence="10">CGMCC 1.15388</strain>
    </source>
</reference>
<dbReference type="PANTHER" id="PTHR43643">
    <property type="entry name" value="HISTIDINOL-PHOSPHATE AMINOTRANSFERASE 2"/>
    <property type="match status" value="1"/>
</dbReference>
<evidence type="ECO:0000256" key="7">
    <source>
        <dbReference type="SAM" id="Coils"/>
    </source>
</evidence>
<dbReference type="InterPro" id="IPR050106">
    <property type="entry name" value="HistidinolP_aminotransfase"/>
</dbReference>
<organism evidence="10 11">
    <name type="scientific">Nesterenkonia cremea</name>
    <dbReference type="NCBI Taxonomy" id="1882340"/>
    <lineage>
        <taxon>Bacteria</taxon>
        <taxon>Bacillati</taxon>
        <taxon>Actinomycetota</taxon>
        <taxon>Actinomycetes</taxon>
        <taxon>Micrococcales</taxon>
        <taxon>Micrococcaceae</taxon>
        <taxon>Nesterenkonia</taxon>
    </lineage>
</organism>